<proteinExistence type="predicted"/>
<comment type="caution">
    <text evidence="1">The sequence shown here is derived from an EMBL/GenBank/DDBJ whole genome shotgun (WGS) entry which is preliminary data.</text>
</comment>
<organism evidence="1 2">
    <name type="scientific">Phytophthora palmivora</name>
    <dbReference type="NCBI Taxonomy" id="4796"/>
    <lineage>
        <taxon>Eukaryota</taxon>
        <taxon>Sar</taxon>
        <taxon>Stramenopiles</taxon>
        <taxon>Oomycota</taxon>
        <taxon>Peronosporomycetes</taxon>
        <taxon>Peronosporales</taxon>
        <taxon>Peronosporaceae</taxon>
        <taxon>Phytophthora</taxon>
    </lineage>
</organism>
<dbReference type="EMBL" id="NCKW01001815">
    <property type="protein sequence ID" value="POM79306.1"/>
    <property type="molecule type" value="Genomic_DNA"/>
</dbReference>
<dbReference type="GO" id="GO:0003676">
    <property type="term" value="F:nucleic acid binding"/>
    <property type="evidence" value="ECO:0007669"/>
    <property type="project" value="InterPro"/>
</dbReference>
<dbReference type="SUPFAM" id="SSF53098">
    <property type="entry name" value="Ribonuclease H-like"/>
    <property type="match status" value="1"/>
</dbReference>
<dbReference type="Proteomes" id="UP000237271">
    <property type="component" value="Unassembled WGS sequence"/>
</dbReference>
<keyword evidence="2" id="KW-1185">Reference proteome</keyword>
<protein>
    <submittedName>
        <fullName evidence="1">Uncharacterized protein</fullName>
    </submittedName>
</protein>
<reference evidence="1 2" key="1">
    <citation type="journal article" date="2017" name="Genome Biol. Evol.">
        <title>Phytophthora megakarya and P. palmivora, closely related causal agents of cacao black pod rot, underwent increases in genome sizes and gene numbers by different mechanisms.</title>
        <authorList>
            <person name="Ali S.S."/>
            <person name="Shao J."/>
            <person name="Lary D.J."/>
            <person name="Kronmiller B."/>
            <person name="Shen D."/>
            <person name="Strem M.D."/>
            <person name="Amoako-Attah I."/>
            <person name="Akrofi A.Y."/>
            <person name="Begoude B.A."/>
            <person name="Ten Hoopen G.M."/>
            <person name="Coulibaly K."/>
            <person name="Kebe B.I."/>
            <person name="Melnick R.L."/>
            <person name="Guiltinan M.J."/>
            <person name="Tyler B.M."/>
            <person name="Meinhardt L.W."/>
            <person name="Bailey B.A."/>
        </authorList>
    </citation>
    <scope>NUCLEOTIDE SEQUENCE [LARGE SCALE GENOMIC DNA]</scope>
    <source>
        <strain evidence="2">sbr112.9</strain>
    </source>
</reference>
<accession>A0A2P4YNF2</accession>
<sequence>MKFRYTIVHIGRTNNRWVGIISRLGGRPPVALTTATAAYIKRVTRSQFLLAIAHCGAQGHRGKPVILNHMRHLFRIMDSQILCAESFVSACYRFDTCKYLLAFKDNFTRICELLPCDTLTGEVVVEALLGWYSRFGVSLVWVSDKGSHV</sequence>
<dbReference type="Gene3D" id="3.30.420.10">
    <property type="entry name" value="Ribonuclease H-like superfamily/Ribonuclease H"/>
    <property type="match status" value="1"/>
</dbReference>
<gene>
    <name evidence="1" type="ORF">PHPALM_3067</name>
</gene>
<evidence type="ECO:0000313" key="2">
    <source>
        <dbReference type="Proteomes" id="UP000237271"/>
    </source>
</evidence>
<name>A0A2P4YNF2_9STRA</name>
<evidence type="ECO:0000313" key="1">
    <source>
        <dbReference type="EMBL" id="POM79306.1"/>
    </source>
</evidence>
<dbReference type="InterPro" id="IPR012337">
    <property type="entry name" value="RNaseH-like_sf"/>
</dbReference>
<dbReference type="InterPro" id="IPR036397">
    <property type="entry name" value="RNaseH_sf"/>
</dbReference>
<dbReference type="AlphaFoldDB" id="A0A2P4YNF2"/>